<accession>A0A9W9Y1I9</accession>
<dbReference type="AlphaFoldDB" id="A0A9W9Y1I9"/>
<dbReference type="EMBL" id="JAPWDS010000002">
    <property type="protein sequence ID" value="KAJ5514076.1"/>
    <property type="molecule type" value="Genomic_DNA"/>
</dbReference>
<keyword evidence="2" id="KW-1185">Reference proteome</keyword>
<proteinExistence type="predicted"/>
<dbReference type="Proteomes" id="UP001149954">
    <property type="component" value="Unassembled WGS sequence"/>
</dbReference>
<reference evidence="1" key="2">
    <citation type="journal article" date="2023" name="IMA Fungus">
        <title>Comparative genomic study of the Penicillium genus elucidates a diverse pangenome and 15 lateral gene transfer events.</title>
        <authorList>
            <person name="Petersen C."/>
            <person name="Sorensen T."/>
            <person name="Nielsen M.R."/>
            <person name="Sondergaard T.E."/>
            <person name="Sorensen J.L."/>
            <person name="Fitzpatrick D.A."/>
            <person name="Frisvad J.C."/>
            <person name="Nielsen K.L."/>
        </authorList>
    </citation>
    <scope>NUCLEOTIDE SEQUENCE</scope>
    <source>
        <strain evidence="1">IBT 29495</strain>
    </source>
</reference>
<organism evidence="1 2">
    <name type="scientific">Penicillium fimorum</name>
    <dbReference type="NCBI Taxonomy" id="1882269"/>
    <lineage>
        <taxon>Eukaryota</taxon>
        <taxon>Fungi</taxon>
        <taxon>Dikarya</taxon>
        <taxon>Ascomycota</taxon>
        <taxon>Pezizomycotina</taxon>
        <taxon>Eurotiomycetes</taxon>
        <taxon>Eurotiomycetidae</taxon>
        <taxon>Eurotiales</taxon>
        <taxon>Aspergillaceae</taxon>
        <taxon>Penicillium</taxon>
    </lineage>
</organism>
<reference evidence="1" key="1">
    <citation type="submission" date="2022-12" db="EMBL/GenBank/DDBJ databases">
        <authorList>
            <person name="Petersen C."/>
        </authorList>
    </citation>
    <scope>NUCLEOTIDE SEQUENCE</scope>
    <source>
        <strain evidence="1">IBT 29495</strain>
    </source>
</reference>
<evidence type="ECO:0000313" key="2">
    <source>
        <dbReference type="Proteomes" id="UP001149954"/>
    </source>
</evidence>
<sequence>MVLFNAEVTRIHNFTKIAEKMVDGRGGQIPPRIPNQPIVGRAVELMEASRPYLWTADMAAAGMVAVSASLSNFVSERTLDQEQQ</sequence>
<evidence type="ECO:0000313" key="1">
    <source>
        <dbReference type="EMBL" id="KAJ5514076.1"/>
    </source>
</evidence>
<name>A0A9W9Y1I9_9EURO</name>
<protein>
    <submittedName>
        <fullName evidence="1">Uncharacterized protein</fullName>
    </submittedName>
</protein>
<gene>
    <name evidence="1" type="ORF">N7463_003628</name>
</gene>
<comment type="caution">
    <text evidence="1">The sequence shown here is derived from an EMBL/GenBank/DDBJ whole genome shotgun (WGS) entry which is preliminary data.</text>
</comment>